<evidence type="ECO:0000313" key="4">
    <source>
        <dbReference type="EMBL" id="MEQ2511392.1"/>
    </source>
</evidence>
<dbReference type="Proteomes" id="UP001491552">
    <property type="component" value="Unassembled WGS sequence"/>
</dbReference>
<dbReference type="InterPro" id="IPR046342">
    <property type="entry name" value="CBS_dom_sf"/>
</dbReference>
<evidence type="ECO:0000256" key="2">
    <source>
        <dbReference type="PROSITE-ProRule" id="PRU00703"/>
    </source>
</evidence>
<dbReference type="Gene3D" id="3.10.580.10">
    <property type="entry name" value="CBS-domain"/>
    <property type="match status" value="1"/>
</dbReference>
<dbReference type="InterPro" id="IPR051257">
    <property type="entry name" value="Diverse_CBS-Domain"/>
</dbReference>
<dbReference type="PROSITE" id="PS51371">
    <property type="entry name" value="CBS"/>
    <property type="match status" value="2"/>
</dbReference>
<dbReference type="PANTHER" id="PTHR43080:SF2">
    <property type="entry name" value="CBS DOMAIN-CONTAINING PROTEIN"/>
    <property type="match status" value="1"/>
</dbReference>
<accession>A0ABV1G7J6</accession>
<organism evidence="4 5">
    <name type="scientific">Faecousia intestinalis</name>
    <dbReference type="NCBI Taxonomy" id="3133167"/>
    <lineage>
        <taxon>Bacteria</taxon>
        <taxon>Bacillati</taxon>
        <taxon>Bacillota</taxon>
        <taxon>Clostridia</taxon>
        <taxon>Eubacteriales</taxon>
        <taxon>Oscillospiraceae</taxon>
        <taxon>Faecousia</taxon>
    </lineage>
</organism>
<keyword evidence="1 2" id="KW-0129">CBS domain</keyword>
<dbReference type="PANTHER" id="PTHR43080">
    <property type="entry name" value="CBS DOMAIN-CONTAINING PROTEIN CBSX3, MITOCHONDRIAL"/>
    <property type="match status" value="1"/>
</dbReference>
<dbReference type="EMBL" id="JBBMFF010000229">
    <property type="protein sequence ID" value="MEQ2511392.1"/>
    <property type="molecule type" value="Genomic_DNA"/>
</dbReference>
<gene>
    <name evidence="4" type="ORF">WMO66_09055</name>
</gene>
<comment type="caution">
    <text evidence="4">The sequence shown here is derived from an EMBL/GenBank/DDBJ whole genome shotgun (WGS) entry which is preliminary data.</text>
</comment>
<reference evidence="4 5" key="1">
    <citation type="submission" date="2024-03" db="EMBL/GenBank/DDBJ databases">
        <title>Human intestinal bacterial collection.</title>
        <authorList>
            <person name="Pauvert C."/>
            <person name="Hitch T.C.A."/>
            <person name="Clavel T."/>
        </authorList>
    </citation>
    <scope>NUCLEOTIDE SEQUENCE [LARGE SCALE GENOMIC DNA]</scope>
    <source>
        <strain evidence="4 5">CLA-AA-H192</strain>
    </source>
</reference>
<protein>
    <submittedName>
        <fullName evidence="4">CBS domain-containing protein</fullName>
    </submittedName>
</protein>
<dbReference type="SUPFAM" id="SSF54631">
    <property type="entry name" value="CBS-domain pair"/>
    <property type="match status" value="1"/>
</dbReference>
<proteinExistence type="predicted"/>
<name>A0ABV1G7J6_9FIRM</name>
<dbReference type="CDD" id="cd04622">
    <property type="entry name" value="CBS_pair_HRP1_like"/>
    <property type="match status" value="1"/>
</dbReference>
<dbReference type="SMART" id="SM00116">
    <property type="entry name" value="CBS"/>
    <property type="match status" value="2"/>
</dbReference>
<dbReference type="RefSeq" id="WP_349136085.1">
    <property type="nucleotide sequence ID" value="NZ_JBBMFF010000229.1"/>
</dbReference>
<dbReference type="InterPro" id="IPR000644">
    <property type="entry name" value="CBS_dom"/>
</dbReference>
<keyword evidence="5" id="KW-1185">Reference proteome</keyword>
<sequence>MQVKEVMSRRIIAISPEETVAVAARLLSQHNIGALPVCSRDGRLRGMVTDRDIVVRCVAAGDDPERTRVAEIMTRRVLAAEPDRSVDEAARLMAREQVRRLPVQEHGRLVGMVSLGDVAVRPDYTMEAGEVLQEISQNIRRA</sequence>
<evidence type="ECO:0000313" key="5">
    <source>
        <dbReference type="Proteomes" id="UP001491552"/>
    </source>
</evidence>
<feature type="domain" description="CBS" evidence="3">
    <location>
        <begin position="7"/>
        <end position="65"/>
    </location>
</feature>
<dbReference type="Pfam" id="PF00571">
    <property type="entry name" value="CBS"/>
    <property type="match status" value="2"/>
</dbReference>
<evidence type="ECO:0000259" key="3">
    <source>
        <dbReference type="PROSITE" id="PS51371"/>
    </source>
</evidence>
<evidence type="ECO:0000256" key="1">
    <source>
        <dbReference type="ARBA" id="ARBA00023122"/>
    </source>
</evidence>
<feature type="domain" description="CBS" evidence="3">
    <location>
        <begin position="73"/>
        <end position="128"/>
    </location>
</feature>